<reference evidence="10 11" key="1">
    <citation type="submission" date="2019-05" db="EMBL/GenBank/DDBJ databases">
        <authorList>
            <person name="Lee S.D."/>
        </authorList>
    </citation>
    <scope>NUCLEOTIDE SEQUENCE [LARGE SCALE GENOMIC DNA]</scope>
    <source>
        <strain evidence="10 11">C5-26</strain>
    </source>
</reference>
<keyword evidence="6" id="KW-0560">Oxidoreductase</keyword>
<dbReference type="Pfam" id="PF03060">
    <property type="entry name" value="NMO"/>
    <property type="match status" value="1"/>
</dbReference>
<comment type="similarity">
    <text evidence="2">Belongs to the nitronate monooxygenase family. NMO class I subfamily.</text>
</comment>
<keyword evidence="11" id="KW-1185">Reference proteome</keyword>
<dbReference type="GO" id="GO:0009636">
    <property type="term" value="P:response to toxic substance"/>
    <property type="evidence" value="ECO:0007669"/>
    <property type="project" value="UniProtKB-KW"/>
</dbReference>
<evidence type="ECO:0000313" key="11">
    <source>
        <dbReference type="Proteomes" id="UP000320244"/>
    </source>
</evidence>
<dbReference type="OrthoDB" id="9778912at2"/>
<evidence type="ECO:0000256" key="7">
    <source>
        <dbReference type="ARBA" id="ARBA00023033"/>
    </source>
</evidence>
<keyword evidence="3" id="KW-0216">Detoxification</keyword>
<dbReference type="SUPFAM" id="SSF51412">
    <property type="entry name" value="Inosine monophosphate dehydrogenase (IMPDH)"/>
    <property type="match status" value="1"/>
</dbReference>
<dbReference type="Proteomes" id="UP000320244">
    <property type="component" value="Unassembled WGS sequence"/>
</dbReference>
<protein>
    <recommendedName>
        <fullName evidence="8">Propionate 3-nitronate monooxygenase</fullName>
    </recommendedName>
</protein>
<accession>A0A563DVU2</accession>
<dbReference type="Gene3D" id="3.20.20.70">
    <property type="entry name" value="Aldolase class I"/>
    <property type="match status" value="1"/>
</dbReference>
<evidence type="ECO:0000256" key="4">
    <source>
        <dbReference type="ARBA" id="ARBA00022630"/>
    </source>
</evidence>
<dbReference type="InterPro" id="IPR013785">
    <property type="entry name" value="Aldolase_TIM"/>
</dbReference>
<evidence type="ECO:0000256" key="9">
    <source>
        <dbReference type="ARBA" id="ARBA00049401"/>
    </source>
</evidence>
<dbReference type="RefSeq" id="WP_146319425.1">
    <property type="nucleotide sequence ID" value="NZ_VCQV01000032.1"/>
</dbReference>
<dbReference type="GO" id="GO:0018580">
    <property type="term" value="F:nitronate monooxygenase activity"/>
    <property type="evidence" value="ECO:0007669"/>
    <property type="project" value="InterPro"/>
</dbReference>
<proteinExistence type="inferred from homology"/>
<dbReference type="CDD" id="cd04730">
    <property type="entry name" value="NPD_like"/>
    <property type="match status" value="1"/>
</dbReference>
<keyword evidence="7" id="KW-0503">Monooxygenase</keyword>
<evidence type="ECO:0000256" key="5">
    <source>
        <dbReference type="ARBA" id="ARBA00022643"/>
    </source>
</evidence>
<evidence type="ECO:0000256" key="2">
    <source>
        <dbReference type="ARBA" id="ARBA00009881"/>
    </source>
</evidence>
<reference evidence="10 11" key="2">
    <citation type="submission" date="2019-08" db="EMBL/GenBank/DDBJ databases">
        <title>Jejuicoccus antrihumi gen. nov., sp. nov., a new member of the family Dermacoccaceae isolated from a cave.</title>
        <authorList>
            <person name="Schumann P."/>
            <person name="Kim I.S."/>
        </authorList>
    </citation>
    <scope>NUCLEOTIDE SEQUENCE [LARGE SCALE GENOMIC DNA]</scope>
    <source>
        <strain evidence="10 11">C5-26</strain>
    </source>
</reference>
<evidence type="ECO:0000313" key="10">
    <source>
        <dbReference type="EMBL" id="TWP34062.1"/>
    </source>
</evidence>
<evidence type="ECO:0000256" key="3">
    <source>
        <dbReference type="ARBA" id="ARBA00022575"/>
    </source>
</evidence>
<comment type="cofactor">
    <cofactor evidence="1">
        <name>FMN</name>
        <dbReference type="ChEBI" id="CHEBI:58210"/>
    </cofactor>
</comment>
<keyword evidence="10" id="KW-0223">Dioxygenase</keyword>
<comment type="caution">
    <text evidence="10">The sequence shown here is derived from an EMBL/GenBank/DDBJ whole genome shotgun (WGS) entry which is preliminary data.</text>
</comment>
<dbReference type="GO" id="GO:0051213">
    <property type="term" value="F:dioxygenase activity"/>
    <property type="evidence" value="ECO:0007669"/>
    <property type="project" value="UniProtKB-KW"/>
</dbReference>
<dbReference type="AlphaFoldDB" id="A0A563DVU2"/>
<dbReference type="PANTHER" id="PTHR42747:SF3">
    <property type="entry name" value="NITRONATE MONOOXYGENASE-RELATED"/>
    <property type="match status" value="1"/>
</dbReference>
<dbReference type="PANTHER" id="PTHR42747">
    <property type="entry name" value="NITRONATE MONOOXYGENASE-RELATED"/>
    <property type="match status" value="1"/>
</dbReference>
<dbReference type="EMBL" id="VCQV01000032">
    <property type="protein sequence ID" value="TWP34062.1"/>
    <property type="molecule type" value="Genomic_DNA"/>
</dbReference>
<name>A0A563DVU2_9MICO</name>
<evidence type="ECO:0000256" key="6">
    <source>
        <dbReference type="ARBA" id="ARBA00023002"/>
    </source>
</evidence>
<comment type="catalytic activity">
    <reaction evidence="9">
        <text>3 propionate 3-nitronate + 3 O2 + H2O = 3 3-oxopropanoate + 2 nitrate + nitrite + H2O2 + 3 H(+)</text>
        <dbReference type="Rhea" id="RHEA:57332"/>
        <dbReference type="ChEBI" id="CHEBI:15377"/>
        <dbReference type="ChEBI" id="CHEBI:15378"/>
        <dbReference type="ChEBI" id="CHEBI:15379"/>
        <dbReference type="ChEBI" id="CHEBI:16240"/>
        <dbReference type="ChEBI" id="CHEBI:16301"/>
        <dbReference type="ChEBI" id="CHEBI:17632"/>
        <dbReference type="ChEBI" id="CHEBI:33190"/>
        <dbReference type="ChEBI" id="CHEBI:136067"/>
    </reaction>
</comment>
<organism evidence="10 11">
    <name type="scientific">Leekyejoonella antrihumi</name>
    <dbReference type="NCBI Taxonomy" id="1660198"/>
    <lineage>
        <taxon>Bacteria</taxon>
        <taxon>Bacillati</taxon>
        <taxon>Actinomycetota</taxon>
        <taxon>Actinomycetes</taxon>
        <taxon>Micrococcales</taxon>
        <taxon>Dermacoccaceae</taxon>
        <taxon>Leekyejoonella</taxon>
    </lineage>
</organism>
<dbReference type="InterPro" id="IPR004136">
    <property type="entry name" value="NMO"/>
</dbReference>
<gene>
    <name evidence="10" type="ORF">FGL98_19020</name>
</gene>
<evidence type="ECO:0000256" key="8">
    <source>
        <dbReference type="ARBA" id="ARBA00031155"/>
    </source>
</evidence>
<keyword evidence="4" id="KW-0285">Flavoprotein</keyword>
<evidence type="ECO:0000256" key="1">
    <source>
        <dbReference type="ARBA" id="ARBA00001917"/>
    </source>
</evidence>
<keyword evidence="5" id="KW-0288">FMN</keyword>
<sequence>MSVSFPRLDRPILSSPMAGGPTTPELVAAVSNAGGIGLVAGAYRTAEDLADQITRTRALTDRGFGVNLFVPTPIDRERDEPSVRAYAALLADFAGPDVQPGTPRWDDHDHFDDKVDLLVQQRVPLVTFMFGVPDPKVIERLHESGSCLMVTVTDAQEAQAAAEAGADALCVQGTQAGGHRGTHEVAATPNGLNWQELLPQVQDLTSLPLVVAGGIISSEDVAQALGQGAIGAQCGTAFLLTDEAGTSAPHRAGLSDPQRTSTLVTRAFSGRPARALTNAFTERLDPVTPAVYPMVNHLTKPVRAAAAAAGDPDRVSLWAGTGWREIHGGSAADVVVHLCP</sequence>